<dbReference type="PANTHER" id="PTHR33317:SF4">
    <property type="entry name" value="POLYNUCLEOTIDYL TRANSFERASE, RIBONUCLEASE H-LIKE SUPERFAMILY PROTEIN"/>
    <property type="match status" value="1"/>
</dbReference>
<dbReference type="Pfam" id="PF03652">
    <property type="entry name" value="RuvX"/>
    <property type="match status" value="1"/>
</dbReference>
<dbReference type="SUPFAM" id="SSF53098">
    <property type="entry name" value="Ribonuclease H-like"/>
    <property type="match status" value="1"/>
</dbReference>
<proteinExistence type="inferred from homology"/>
<evidence type="ECO:0000256" key="4">
    <source>
        <dbReference type="ARBA" id="ARBA00022801"/>
    </source>
</evidence>
<evidence type="ECO:0000256" key="1">
    <source>
        <dbReference type="ARBA" id="ARBA00022490"/>
    </source>
</evidence>
<dbReference type="GO" id="GO:0004518">
    <property type="term" value="F:nuclease activity"/>
    <property type="evidence" value="ECO:0007669"/>
    <property type="project" value="UniProtKB-KW"/>
</dbReference>
<accession>B9SP56</accession>
<dbReference type="PANTHER" id="PTHR33317">
    <property type="entry name" value="POLYNUCLEOTIDYL TRANSFERASE, RIBONUCLEASE H-LIKE SUPERFAMILY PROTEIN"/>
    <property type="match status" value="1"/>
</dbReference>
<dbReference type="eggNOG" id="KOG0228">
    <property type="taxonomic scope" value="Eukaryota"/>
</dbReference>
<dbReference type="EMBL" id="EQ974061">
    <property type="protein sequence ID" value="EEF34585.1"/>
    <property type="molecule type" value="Genomic_DNA"/>
</dbReference>
<evidence type="ECO:0000259" key="5">
    <source>
        <dbReference type="SMART" id="SM00732"/>
    </source>
</evidence>
<evidence type="ECO:0000256" key="3">
    <source>
        <dbReference type="ARBA" id="ARBA00022722"/>
    </source>
</evidence>
<dbReference type="Gene3D" id="3.30.420.140">
    <property type="entry name" value="YqgF/RNase H-like domain"/>
    <property type="match status" value="1"/>
</dbReference>
<dbReference type="NCBIfam" id="TIGR00250">
    <property type="entry name" value="RNAse_H_YqgF"/>
    <property type="match status" value="1"/>
</dbReference>
<keyword evidence="1" id="KW-0963">Cytoplasm</keyword>
<dbReference type="InParanoid" id="B9SP56"/>
<dbReference type="KEGG" id="rcu:8279618"/>
<dbReference type="AlphaFoldDB" id="B9SP56"/>
<sequence length="239" mass="26765">MQMCSLKSFCIQSTQLFPLSINSLPKVINTSAFLRQSLPQICIHNNFKLRAVLSTEEVPPNAARRRSDPQWRGGFSLGIDLGLSRTGLAISKGFSFKPLTVLELRGQKLETRLLEIAEDEEADEFIIGLPKSWDGKETSQCNKVRSVAGRIAVRAAERGWRVYLQDEHGTSTDATYWMINVGLSKGARQKSIDAYAAVMVLERYYAASGEGTELVIPKRLDLQDKLRKGPPKDIDFYPE</sequence>
<dbReference type="SMART" id="SM00732">
    <property type="entry name" value="YqgFc"/>
    <property type="match status" value="1"/>
</dbReference>
<dbReference type="GO" id="GO:0000967">
    <property type="term" value="P:rRNA 5'-end processing"/>
    <property type="evidence" value="ECO:0000318"/>
    <property type="project" value="GO_Central"/>
</dbReference>
<dbReference type="HAMAP" id="MF_00651">
    <property type="entry name" value="Nuclease_YqgF"/>
    <property type="match status" value="1"/>
</dbReference>
<dbReference type="InterPro" id="IPR037027">
    <property type="entry name" value="YqgF/RNaseH-like_dom_sf"/>
</dbReference>
<dbReference type="InterPro" id="IPR005227">
    <property type="entry name" value="YqgF"/>
</dbReference>
<keyword evidence="7" id="KW-1185">Reference proteome</keyword>
<dbReference type="InterPro" id="IPR006641">
    <property type="entry name" value="YqgF/RNaseH-like_dom"/>
</dbReference>
<dbReference type="STRING" id="3988.B9SP56"/>
<dbReference type="InterPro" id="IPR012337">
    <property type="entry name" value="RNaseH-like_sf"/>
</dbReference>
<protein>
    <submittedName>
        <fullName evidence="6">Hydrolase, acting on ester bonds, putative</fullName>
    </submittedName>
</protein>
<dbReference type="FunFam" id="3.30.420.140:FF:000009">
    <property type="entry name" value="Holliday junction resolvase"/>
    <property type="match status" value="1"/>
</dbReference>
<keyword evidence="2" id="KW-0690">Ribosome biogenesis</keyword>
<keyword evidence="3" id="KW-0540">Nuclease</keyword>
<keyword evidence="4 6" id="KW-0378">Hydrolase</keyword>
<evidence type="ECO:0000256" key="2">
    <source>
        <dbReference type="ARBA" id="ARBA00022517"/>
    </source>
</evidence>
<dbReference type="CDD" id="cd16964">
    <property type="entry name" value="YqgF"/>
    <property type="match status" value="1"/>
</dbReference>
<gene>
    <name evidence="6" type="ORF">RCOM_0628520</name>
</gene>
<name>B9SP56_RICCO</name>
<dbReference type="GO" id="GO:0016787">
    <property type="term" value="F:hydrolase activity"/>
    <property type="evidence" value="ECO:0007669"/>
    <property type="project" value="UniProtKB-KW"/>
</dbReference>
<dbReference type="FunCoup" id="B9SP56">
    <property type="interactions" value="387"/>
</dbReference>
<evidence type="ECO:0000313" key="6">
    <source>
        <dbReference type="EMBL" id="EEF34585.1"/>
    </source>
</evidence>
<dbReference type="OrthoDB" id="430851at2759"/>
<organism evidence="6 7">
    <name type="scientific">Ricinus communis</name>
    <name type="common">Castor bean</name>
    <dbReference type="NCBI Taxonomy" id="3988"/>
    <lineage>
        <taxon>Eukaryota</taxon>
        <taxon>Viridiplantae</taxon>
        <taxon>Streptophyta</taxon>
        <taxon>Embryophyta</taxon>
        <taxon>Tracheophyta</taxon>
        <taxon>Spermatophyta</taxon>
        <taxon>Magnoliopsida</taxon>
        <taxon>eudicotyledons</taxon>
        <taxon>Gunneridae</taxon>
        <taxon>Pentapetalae</taxon>
        <taxon>rosids</taxon>
        <taxon>fabids</taxon>
        <taxon>Malpighiales</taxon>
        <taxon>Euphorbiaceae</taxon>
        <taxon>Acalyphoideae</taxon>
        <taxon>Acalypheae</taxon>
        <taxon>Ricinus</taxon>
    </lineage>
</organism>
<feature type="domain" description="YqgF/RNase H-like" evidence="5">
    <location>
        <begin position="74"/>
        <end position="174"/>
    </location>
</feature>
<evidence type="ECO:0000313" key="7">
    <source>
        <dbReference type="Proteomes" id="UP000008311"/>
    </source>
</evidence>
<reference evidence="7" key="1">
    <citation type="journal article" date="2010" name="Nat. Biotechnol.">
        <title>Draft genome sequence of the oilseed species Ricinus communis.</title>
        <authorList>
            <person name="Chan A.P."/>
            <person name="Crabtree J."/>
            <person name="Zhao Q."/>
            <person name="Lorenzi H."/>
            <person name="Orvis J."/>
            <person name="Puiu D."/>
            <person name="Melake-Berhan A."/>
            <person name="Jones K.M."/>
            <person name="Redman J."/>
            <person name="Chen G."/>
            <person name="Cahoon E.B."/>
            <person name="Gedil M."/>
            <person name="Stanke M."/>
            <person name="Haas B.J."/>
            <person name="Wortman J.R."/>
            <person name="Fraser-Liggett C.M."/>
            <person name="Ravel J."/>
            <person name="Rabinowicz P.D."/>
        </authorList>
    </citation>
    <scope>NUCLEOTIDE SEQUENCE [LARGE SCALE GENOMIC DNA]</scope>
    <source>
        <strain evidence="7">cv. Hale</strain>
    </source>
</reference>
<dbReference type="Proteomes" id="UP000008311">
    <property type="component" value="Unassembled WGS sequence"/>
</dbReference>